<dbReference type="EMBL" id="LPXO01000011">
    <property type="protein sequence ID" value="KUF09733.1"/>
    <property type="molecule type" value="Genomic_DNA"/>
</dbReference>
<evidence type="ECO:0000256" key="1">
    <source>
        <dbReference type="SAM" id="SignalP"/>
    </source>
</evidence>
<dbReference type="AlphaFoldDB" id="A0A0W7WGP3"/>
<dbReference type="STRING" id="1685382.AVJ23_16400"/>
<dbReference type="OrthoDB" id="500962at2"/>
<dbReference type="Proteomes" id="UP000054396">
    <property type="component" value="Unassembled WGS sequence"/>
</dbReference>
<keyword evidence="1" id="KW-0732">Signal</keyword>
<proteinExistence type="predicted"/>
<dbReference type="RefSeq" id="WP_058863297.1">
    <property type="nucleotide sequence ID" value="NZ_LPXO01000011.1"/>
</dbReference>
<accession>A0A0W7WGP3</accession>
<dbReference type="PANTHER" id="PTHR22803">
    <property type="entry name" value="MANNOSE, PHOSPHOLIPASE, LECTIN RECEPTOR RELATED"/>
    <property type="match status" value="1"/>
</dbReference>
<evidence type="ECO:0000259" key="2">
    <source>
        <dbReference type="PROSITE" id="PS50041"/>
    </source>
</evidence>
<dbReference type="InterPro" id="IPR016187">
    <property type="entry name" value="CTDL_fold"/>
</dbReference>
<dbReference type="InterPro" id="IPR034007">
    <property type="entry name" value="CTLD_bac"/>
</dbReference>
<dbReference type="Pfam" id="PF00059">
    <property type="entry name" value="Lectin_C"/>
    <property type="match status" value="1"/>
</dbReference>
<evidence type="ECO:0000313" key="3">
    <source>
        <dbReference type="EMBL" id="KUF09733.1"/>
    </source>
</evidence>
<dbReference type="InterPro" id="IPR016186">
    <property type="entry name" value="C-type_lectin-like/link_sf"/>
</dbReference>
<reference evidence="3 4" key="1">
    <citation type="submission" date="2015-12" db="EMBL/GenBank/DDBJ databases">
        <authorList>
            <person name="Shamseldin A."/>
            <person name="Moawad H."/>
            <person name="Abd El-Rahim W.M."/>
            <person name="Sadowsky M.J."/>
        </authorList>
    </citation>
    <scope>NUCLEOTIDE SEQUENCE [LARGE SCALE GENOMIC DNA]</scope>
    <source>
        <strain evidence="3 4">SJ5A-1</strain>
    </source>
</reference>
<name>A0A0W7WGP3_9RHOB</name>
<dbReference type="Gene3D" id="3.10.100.10">
    <property type="entry name" value="Mannose-Binding Protein A, subunit A"/>
    <property type="match status" value="1"/>
</dbReference>
<comment type="caution">
    <text evidence="3">The sequence shown here is derived from an EMBL/GenBank/DDBJ whole genome shotgun (WGS) entry which is preliminary data.</text>
</comment>
<evidence type="ECO:0000313" key="4">
    <source>
        <dbReference type="Proteomes" id="UP000054396"/>
    </source>
</evidence>
<dbReference type="InterPro" id="IPR050111">
    <property type="entry name" value="C-type_lectin/snaclec_domain"/>
</dbReference>
<dbReference type="SMART" id="SM00034">
    <property type="entry name" value="CLECT"/>
    <property type="match status" value="1"/>
</dbReference>
<dbReference type="InterPro" id="IPR001304">
    <property type="entry name" value="C-type_lectin-like"/>
</dbReference>
<feature type="signal peptide" evidence="1">
    <location>
        <begin position="1"/>
        <end position="20"/>
    </location>
</feature>
<protein>
    <recommendedName>
        <fullName evidence="2">C-type lectin domain-containing protein</fullName>
    </recommendedName>
</protein>
<keyword evidence="4" id="KW-1185">Reference proteome</keyword>
<dbReference type="SUPFAM" id="SSF56436">
    <property type="entry name" value="C-type lectin-like"/>
    <property type="match status" value="1"/>
</dbReference>
<sequence length="180" mass="19879">MTMRGLMVALCLVMAAPVMADRLGQDDAGRAVLLRDDGTWRYLPYDPDRFSEVALDPASGHVYLRSADRARWSEAREICAQGGGHLATVTSAAENAFLTAHFDGSDRIWLGGTDAAQEGTWRWITGEPWGFAAWNDEEPNNSDAGEDYLEFGDDGLWNDDGAPRNDRAFFFLCELARVGQ</sequence>
<organism evidence="3 4">
    <name type="scientific">Pseudoponticoccus marisrubri</name>
    <dbReference type="NCBI Taxonomy" id="1685382"/>
    <lineage>
        <taxon>Bacteria</taxon>
        <taxon>Pseudomonadati</taxon>
        <taxon>Pseudomonadota</taxon>
        <taxon>Alphaproteobacteria</taxon>
        <taxon>Rhodobacterales</taxon>
        <taxon>Roseobacteraceae</taxon>
        <taxon>Pseudoponticoccus</taxon>
    </lineage>
</organism>
<feature type="domain" description="C-type lectin" evidence="2">
    <location>
        <begin position="58"/>
        <end position="159"/>
    </location>
</feature>
<gene>
    <name evidence="3" type="ORF">AVJ23_16400</name>
</gene>
<dbReference type="PROSITE" id="PS50041">
    <property type="entry name" value="C_TYPE_LECTIN_2"/>
    <property type="match status" value="1"/>
</dbReference>
<dbReference type="CDD" id="cd03603">
    <property type="entry name" value="CLECT_VCBS"/>
    <property type="match status" value="1"/>
</dbReference>
<feature type="chain" id="PRO_5006936272" description="C-type lectin domain-containing protein" evidence="1">
    <location>
        <begin position="21"/>
        <end position="180"/>
    </location>
</feature>